<sequence length="277" mass="30455">DFSSQWIYGLGCPVIRINWFYNQALHRLEFAVSQMPLEPTPLKNLPPVSQVTKSISKTGVGFGYEGHAASATSEVGVSNQEAKKVSFKYWTGTLVVDIHKTGSDTPGRMEIELTGAEEADLPSGLAFLILGPKLMQWPLVRLEVAQPLDFWLGMLRSSAAPAAEADAAKAIGDMLEEGQLPTGAAMSSLLQALTIPLKDEGWHELTCVECALTLCRWALKLQKGSALRSSLFRPLHEFLSSKDKWQPDTGMARARMQVARCLNGRAFRTLELHLSRC</sequence>
<gene>
    <name evidence="1" type="primary">TAF2</name>
    <name evidence="1" type="ORF">SPIL2461_LOCUS8073</name>
</gene>
<dbReference type="EMBL" id="CAJNIZ010013025">
    <property type="protein sequence ID" value="CAE7341964.1"/>
    <property type="molecule type" value="Genomic_DNA"/>
</dbReference>
<comment type="caution">
    <text evidence="1">The sequence shown here is derived from an EMBL/GenBank/DDBJ whole genome shotgun (WGS) entry which is preliminary data.</text>
</comment>
<evidence type="ECO:0000313" key="2">
    <source>
        <dbReference type="Proteomes" id="UP000649617"/>
    </source>
</evidence>
<keyword evidence="2" id="KW-1185">Reference proteome</keyword>
<reference evidence="1" key="1">
    <citation type="submission" date="2021-02" db="EMBL/GenBank/DDBJ databases">
        <authorList>
            <person name="Dougan E. K."/>
            <person name="Rhodes N."/>
            <person name="Thang M."/>
            <person name="Chan C."/>
        </authorList>
    </citation>
    <scope>NUCLEOTIDE SEQUENCE</scope>
</reference>
<dbReference type="Proteomes" id="UP000649617">
    <property type="component" value="Unassembled WGS sequence"/>
</dbReference>
<proteinExistence type="predicted"/>
<accession>A0A812PC92</accession>
<protein>
    <submittedName>
        <fullName evidence="1">TAF2 protein</fullName>
    </submittedName>
</protein>
<feature type="non-terminal residue" evidence="1">
    <location>
        <position position="1"/>
    </location>
</feature>
<name>A0A812PC92_SYMPI</name>
<dbReference type="OrthoDB" id="167398at2759"/>
<organism evidence="1 2">
    <name type="scientific">Symbiodinium pilosum</name>
    <name type="common">Dinoflagellate</name>
    <dbReference type="NCBI Taxonomy" id="2952"/>
    <lineage>
        <taxon>Eukaryota</taxon>
        <taxon>Sar</taxon>
        <taxon>Alveolata</taxon>
        <taxon>Dinophyceae</taxon>
        <taxon>Suessiales</taxon>
        <taxon>Symbiodiniaceae</taxon>
        <taxon>Symbiodinium</taxon>
    </lineage>
</organism>
<evidence type="ECO:0000313" key="1">
    <source>
        <dbReference type="EMBL" id="CAE7341964.1"/>
    </source>
</evidence>
<dbReference type="AlphaFoldDB" id="A0A812PC92"/>